<keyword evidence="4" id="KW-0479">Metal-binding</keyword>
<evidence type="ECO:0000256" key="1">
    <source>
        <dbReference type="ARBA" id="ARBA00001971"/>
    </source>
</evidence>
<dbReference type="InterPro" id="IPR001128">
    <property type="entry name" value="Cyt_P450"/>
</dbReference>
<dbReference type="AlphaFoldDB" id="A0A4Y2FYD1"/>
<dbReference type="PRINTS" id="PR00464">
    <property type="entry name" value="EP450II"/>
</dbReference>
<comment type="caution">
    <text evidence="8">The sequence shown here is derived from an EMBL/GenBank/DDBJ whole genome shotgun (WGS) entry which is preliminary data.</text>
</comment>
<evidence type="ECO:0000313" key="9">
    <source>
        <dbReference type="Proteomes" id="UP000499080"/>
    </source>
</evidence>
<proteinExistence type="inferred from homology"/>
<dbReference type="GO" id="GO:0020037">
    <property type="term" value="F:heme binding"/>
    <property type="evidence" value="ECO:0007669"/>
    <property type="project" value="InterPro"/>
</dbReference>
<organism evidence="8 9">
    <name type="scientific">Araneus ventricosus</name>
    <name type="common">Orbweaver spider</name>
    <name type="synonym">Epeira ventricosa</name>
    <dbReference type="NCBI Taxonomy" id="182803"/>
    <lineage>
        <taxon>Eukaryota</taxon>
        <taxon>Metazoa</taxon>
        <taxon>Ecdysozoa</taxon>
        <taxon>Arthropoda</taxon>
        <taxon>Chelicerata</taxon>
        <taxon>Arachnida</taxon>
        <taxon>Araneae</taxon>
        <taxon>Araneomorphae</taxon>
        <taxon>Entelegynae</taxon>
        <taxon>Araneoidea</taxon>
        <taxon>Araneidae</taxon>
        <taxon>Araneus</taxon>
    </lineage>
</organism>
<dbReference type="PANTHER" id="PTHR24302">
    <property type="entry name" value="CYTOCHROME P450 FAMILY 3"/>
    <property type="match status" value="1"/>
</dbReference>
<evidence type="ECO:0000256" key="7">
    <source>
        <dbReference type="ARBA" id="ARBA00023033"/>
    </source>
</evidence>
<dbReference type="InterPro" id="IPR036396">
    <property type="entry name" value="Cyt_P450_sf"/>
</dbReference>
<evidence type="ECO:0000256" key="3">
    <source>
        <dbReference type="ARBA" id="ARBA00022617"/>
    </source>
</evidence>
<accession>A0A4Y2FYD1</accession>
<keyword evidence="9" id="KW-1185">Reference proteome</keyword>
<dbReference type="InterPro" id="IPR050705">
    <property type="entry name" value="Cytochrome_P450_3A"/>
</dbReference>
<dbReference type="Gene3D" id="1.10.630.10">
    <property type="entry name" value="Cytochrome P450"/>
    <property type="match status" value="1"/>
</dbReference>
<gene>
    <name evidence="8" type="primary">TBXAS1_4</name>
    <name evidence="8" type="ORF">AVEN_210236_1</name>
</gene>
<evidence type="ECO:0000256" key="6">
    <source>
        <dbReference type="ARBA" id="ARBA00023004"/>
    </source>
</evidence>
<evidence type="ECO:0000256" key="5">
    <source>
        <dbReference type="ARBA" id="ARBA00023002"/>
    </source>
</evidence>
<evidence type="ECO:0000313" key="8">
    <source>
        <dbReference type="EMBL" id="GBM45506.1"/>
    </source>
</evidence>
<sequence>MYIKRLDQTAVRDMEKLPKSTNLSSYISTPLKCLDEWFQKYGKIVGFYLGTRPCVLIKDVDLLKRIQITDFHTFMNTPMSLERKSGKNADKKNRSVPKNLQVLRDKKWKEIRSIITPFFTTSKIKEMVPVMNTTIDSFMSKVEKKCEAGEEFDIYPMYEGLTIDIIARTAFGIQTDLQNNPNDLLLRTNQIIYSEDITSPLYVLASK</sequence>
<protein>
    <submittedName>
        <fullName evidence="8">Thromboxane-A synthase</fullName>
    </submittedName>
</protein>
<comment type="cofactor">
    <cofactor evidence="1">
        <name>heme</name>
        <dbReference type="ChEBI" id="CHEBI:30413"/>
    </cofactor>
</comment>
<evidence type="ECO:0000256" key="4">
    <source>
        <dbReference type="ARBA" id="ARBA00022723"/>
    </source>
</evidence>
<dbReference type="Proteomes" id="UP000499080">
    <property type="component" value="Unassembled WGS sequence"/>
</dbReference>
<keyword evidence="5" id="KW-0560">Oxidoreductase</keyword>
<dbReference type="OrthoDB" id="6429238at2759"/>
<dbReference type="GO" id="GO:0016705">
    <property type="term" value="F:oxidoreductase activity, acting on paired donors, with incorporation or reduction of molecular oxygen"/>
    <property type="evidence" value="ECO:0007669"/>
    <property type="project" value="InterPro"/>
</dbReference>
<dbReference type="Pfam" id="PF00067">
    <property type="entry name" value="p450"/>
    <property type="match status" value="1"/>
</dbReference>
<comment type="similarity">
    <text evidence="2">Belongs to the cytochrome P450 family.</text>
</comment>
<dbReference type="SUPFAM" id="SSF48264">
    <property type="entry name" value="Cytochrome P450"/>
    <property type="match status" value="1"/>
</dbReference>
<keyword evidence="6" id="KW-0408">Iron</keyword>
<evidence type="ECO:0000256" key="2">
    <source>
        <dbReference type="ARBA" id="ARBA00010617"/>
    </source>
</evidence>
<dbReference type="GO" id="GO:0005506">
    <property type="term" value="F:iron ion binding"/>
    <property type="evidence" value="ECO:0007669"/>
    <property type="project" value="InterPro"/>
</dbReference>
<keyword evidence="7" id="KW-0503">Monooxygenase</keyword>
<dbReference type="PANTHER" id="PTHR24302:SF15">
    <property type="entry name" value="FATTY-ACID PEROXYGENASE"/>
    <property type="match status" value="1"/>
</dbReference>
<dbReference type="EMBL" id="BGPR01001102">
    <property type="protein sequence ID" value="GBM45506.1"/>
    <property type="molecule type" value="Genomic_DNA"/>
</dbReference>
<dbReference type="GO" id="GO:0008395">
    <property type="term" value="F:steroid hydroxylase activity"/>
    <property type="evidence" value="ECO:0007669"/>
    <property type="project" value="TreeGrafter"/>
</dbReference>
<dbReference type="InterPro" id="IPR002402">
    <property type="entry name" value="Cyt_P450_E_grp-II"/>
</dbReference>
<reference evidence="8 9" key="1">
    <citation type="journal article" date="2019" name="Sci. Rep.">
        <title>Orb-weaving spider Araneus ventricosus genome elucidates the spidroin gene catalogue.</title>
        <authorList>
            <person name="Kono N."/>
            <person name="Nakamura H."/>
            <person name="Ohtoshi R."/>
            <person name="Moran D.A.P."/>
            <person name="Shinohara A."/>
            <person name="Yoshida Y."/>
            <person name="Fujiwara M."/>
            <person name="Mori M."/>
            <person name="Tomita M."/>
            <person name="Arakawa K."/>
        </authorList>
    </citation>
    <scope>NUCLEOTIDE SEQUENCE [LARGE SCALE GENOMIC DNA]</scope>
</reference>
<keyword evidence="3" id="KW-0349">Heme</keyword>
<name>A0A4Y2FYD1_ARAVE</name>